<evidence type="ECO:0008006" key="5">
    <source>
        <dbReference type="Google" id="ProtNLM"/>
    </source>
</evidence>
<evidence type="ECO:0000313" key="3">
    <source>
        <dbReference type="EMBL" id="WYJ90106.1"/>
    </source>
</evidence>
<evidence type="ECO:0000313" key="4">
    <source>
        <dbReference type="Proteomes" id="UP000195141"/>
    </source>
</evidence>
<evidence type="ECO:0000256" key="1">
    <source>
        <dbReference type="SAM" id="SignalP"/>
    </source>
</evidence>
<organism evidence="2">
    <name type="scientific">Candidatus Enterococcus clewellii</name>
    <dbReference type="NCBI Taxonomy" id="1834193"/>
    <lineage>
        <taxon>Bacteria</taxon>
        <taxon>Bacillati</taxon>
        <taxon>Bacillota</taxon>
        <taxon>Bacilli</taxon>
        <taxon>Lactobacillales</taxon>
        <taxon>Enterococcaceae</taxon>
        <taxon>Enterococcus</taxon>
    </lineage>
</organism>
<accession>A0A242K549</accession>
<reference evidence="2" key="1">
    <citation type="submission" date="2017-05" db="EMBL/GenBank/DDBJ databases">
        <title>The Genome Sequence of Enterococcus sp. 9E7_DIV0242.</title>
        <authorList>
            <consortium name="The Broad Institute Genomics Platform"/>
            <consortium name="The Broad Institute Genomic Center for Infectious Diseases"/>
            <person name="Earl A."/>
            <person name="Manson A."/>
            <person name="Schwartman J."/>
            <person name="Gilmore M."/>
            <person name="Abouelleil A."/>
            <person name="Cao P."/>
            <person name="Chapman S."/>
            <person name="Cusick C."/>
            <person name="Shea T."/>
            <person name="Young S."/>
            <person name="Neafsey D."/>
            <person name="Nusbaum C."/>
            <person name="Birren B."/>
        </authorList>
    </citation>
    <scope>NUCLEOTIDE SEQUENCE [LARGE SCALE GENOMIC DNA]</scope>
    <source>
        <strain evidence="2">9E7_DIV0242</strain>
    </source>
</reference>
<protein>
    <recommendedName>
        <fullName evidence="5">Peptidase M10 metallopeptidase domain-containing protein</fullName>
    </recommendedName>
</protein>
<dbReference type="EMBL" id="CP147247">
    <property type="protein sequence ID" value="WYJ90106.1"/>
    <property type="molecule type" value="Genomic_DNA"/>
</dbReference>
<dbReference type="InterPro" id="IPR024079">
    <property type="entry name" value="MetalloPept_cat_dom_sf"/>
</dbReference>
<dbReference type="GO" id="GO:0008237">
    <property type="term" value="F:metallopeptidase activity"/>
    <property type="evidence" value="ECO:0007669"/>
    <property type="project" value="InterPro"/>
</dbReference>
<dbReference type="Gene3D" id="3.40.390.10">
    <property type="entry name" value="Collagenase (Catalytic Domain)"/>
    <property type="match status" value="1"/>
</dbReference>
<keyword evidence="1" id="KW-0732">Signal</keyword>
<keyword evidence="4" id="KW-1185">Reference proteome</keyword>
<reference evidence="3" key="3">
    <citation type="submission" date="2024-03" db="EMBL/GenBank/DDBJ databases">
        <title>The Genome Sequence of Enterococcus sp. DIV0242b.</title>
        <authorList>
            <consortium name="The Broad Institute Genomics Platform"/>
            <consortium name="The Broad Institute Microbial Omics Core"/>
            <consortium name="The Broad Institute Genomic Center for Infectious Diseases"/>
            <person name="Earl A."/>
            <person name="Manson A."/>
            <person name="Gilmore M."/>
            <person name="Schwartman J."/>
            <person name="Shea T."/>
            <person name="Abouelleil A."/>
            <person name="Cao P."/>
            <person name="Chapman S."/>
            <person name="Cusick C."/>
            <person name="Young S."/>
            <person name="Neafsey D."/>
            <person name="Nusbaum C."/>
            <person name="Birren B."/>
        </authorList>
    </citation>
    <scope>NUCLEOTIDE SEQUENCE</scope>
    <source>
        <strain evidence="3">9E7_DIV0242</strain>
    </source>
</reference>
<sequence length="401" mass="43986">MKKRGLVLTSISAALVVLFFGPMDGFAENGATYQGTSEYQLTPAYCNVGGKITRNMYSQPELEKLTSITHGDVYNGNTSLDTVSTDYVYQLEGANLTNFVGSDGILQLYNTSELMTMQMAESAAAYWNKLAGAKIVEIVATQAESDETIRDSDANGIWVNGTLHYPLGGQSYNGDGILFYPNHWQLDSTALPKAFKNNWKVATLIHEIGHALGIPHLGGGSDGENAIRDNVLGTEFMCSWAVGVIGSPLENIEGVRSSKIDAAALAMAGLTWEKPRKVASWLFSEEEASVLYNNGVITSSVPYGAELDFKGNYIQSKQLVDQYLLMGEKNYNVYLVNDDVIVNHYFERVPNHTTTKNLELNGKTIHVIGYYPSTKGNPYYRVAVDNQEYVINSAAFAEKVV</sequence>
<name>A0A242K549_9ENTE</name>
<gene>
    <name evidence="3" type="ORF">A5888_001834</name>
    <name evidence="2" type="ORF">A5888_002982</name>
</gene>
<feature type="chain" id="PRO_5011226752" description="Peptidase M10 metallopeptidase domain-containing protein" evidence="1">
    <location>
        <begin position="28"/>
        <end position="401"/>
    </location>
</feature>
<dbReference type="AlphaFoldDB" id="A0A242K549"/>
<dbReference type="EMBL" id="NGMM01000005">
    <property type="protein sequence ID" value="OTP13504.1"/>
    <property type="molecule type" value="Genomic_DNA"/>
</dbReference>
<dbReference type="RefSeq" id="WP_086349996.1">
    <property type="nucleotide sequence ID" value="NZ_CP147247.1"/>
</dbReference>
<feature type="signal peptide" evidence="1">
    <location>
        <begin position="1"/>
        <end position="27"/>
    </location>
</feature>
<evidence type="ECO:0000313" key="2">
    <source>
        <dbReference type="EMBL" id="OTP13504.1"/>
    </source>
</evidence>
<dbReference type="Proteomes" id="UP000195141">
    <property type="component" value="Chromosome"/>
</dbReference>
<proteinExistence type="predicted"/>
<reference evidence="3" key="2">
    <citation type="submission" date="2017-05" db="EMBL/GenBank/DDBJ databases">
        <authorList>
            <consortium name="The Broad Institute Genomics Platform"/>
            <consortium name="The Broad Institute Genomic Center for Infectious Diseases"/>
            <person name="Earl A."/>
            <person name="Manson A."/>
            <person name="Schwartman J."/>
            <person name="Gilmore M."/>
            <person name="Abouelleil A."/>
            <person name="Cao P."/>
            <person name="Chapman S."/>
            <person name="Cusick C."/>
            <person name="Shea T."/>
            <person name="Young S."/>
            <person name="Neafsey D."/>
            <person name="Nusbaum C."/>
            <person name="Birren B."/>
        </authorList>
    </citation>
    <scope>NUCLEOTIDE SEQUENCE</scope>
    <source>
        <strain evidence="3">9E7_DIV0242</strain>
    </source>
</reference>
<dbReference type="SUPFAM" id="SSF55486">
    <property type="entry name" value="Metalloproteases ('zincins'), catalytic domain"/>
    <property type="match status" value="1"/>
</dbReference>
<dbReference type="OrthoDB" id="2270604at2"/>